<sequence>MALITFDKVKISGLAACVPKNTIYNLNYSTLFDKESVSEIVEKTGIYERRFAPEGMCASDLCYHAAEKLIDDLNIDKSEIDLLVFVSQTPDYRMPATSIVLQERLGLSKSTACFDINLGCSAFVYGLSVIYSMMQTGGFRKALLLDGETRSRVYSPKDRKTAFLFGDGGVAALIEKSNEVGKSFFSLNSDGSKSEYIKMDAGGYRFPSSVETLKEKVVDEYGNIRSDEHGYMNGADVFNFVISEIPKDIKRILAYSESELEQFDYFFFHQANKYMNGYLQKKLKLDSDKVPSCIEKFGNTSSVSIPLTMVSSLFGKNYKNKNCFLSGFGVGMSWASCIINLYDCHVSELIEI</sequence>
<evidence type="ECO:0000313" key="5">
    <source>
        <dbReference type="EMBL" id="RAR70236.1"/>
    </source>
</evidence>
<proteinExistence type="predicted"/>
<feature type="domain" description="Beta-ketoacyl-[acyl-carrier-protein] synthase III C-terminal" evidence="3">
    <location>
        <begin position="257"/>
        <end position="340"/>
    </location>
</feature>
<keyword evidence="1" id="KW-0808">Transferase</keyword>
<dbReference type="InterPro" id="IPR013747">
    <property type="entry name" value="ACP_syn_III_C"/>
</dbReference>
<keyword evidence="6" id="KW-1185">Reference proteome</keyword>
<reference evidence="5 6" key="1">
    <citation type="submission" date="2018-06" db="EMBL/GenBank/DDBJ databases">
        <title>Genomic Encyclopedia of Archaeal and Bacterial Type Strains, Phase II (KMG-II): from individual species to whole genera.</title>
        <authorList>
            <person name="Goeker M."/>
        </authorList>
    </citation>
    <scope>NUCLEOTIDE SEQUENCE [LARGE SCALE GENOMIC DNA]</scope>
    <source>
        <strain evidence="5 6">DSM 25663</strain>
    </source>
</reference>
<dbReference type="OrthoDB" id="9815506at2"/>
<name>A0A328YJ49_9FLAO</name>
<dbReference type="GO" id="GO:0006633">
    <property type="term" value="P:fatty acid biosynthetic process"/>
    <property type="evidence" value="ECO:0007669"/>
    <property type="project" value="InterPro"/>
</dbReference>
<dbReference type="InterPro" id="IPR013751">
    <property type="entry name" value="ACP_syn_III_N"/>
</dbReference>
<dbReference type="EMBL" id="QLSZ01000011">
    <property type="protein sequence ID" value="RAR70236.1"/>
    <property type="molecule type" value="Genomic_DNA"/>
</dbReference>
<dbReference type="GO" id="GO:0004315">
    <property type="term" value="F:3-oxoacyl-[acyl-carrier-protein] synthase activity"/>
    <property type="evidence" value="ECO:0007669"/>
    <property type="project" value="InterPro"/>
</dbReference>
<keyword evidence="2" id="KW-0012">Acyltransferase</keyword>
<organism evidence="5 6">
    <name type="scientific">Flavobacterium aciduliphilum</name>
    <dbReference type="NCBI Taxonomy" id="1101402"/>
    <lineage>
        <taxon>Bacteria</taxon>
        <taxon>Pseudomonadati</taxon>
        <taxon>Bacteroidota</taxon>
        <taxon>Flavobacteriia</taxon>
        <taxon>Flavobacteriales</taxon>
        <taxon>Flavobacteriaceae</taxon>
        <taxon>Flavobacterium</taxon>
    </lineage>
</organism>
<dbReference type="PANTHER" id="PTHR34069">
    <property type="entry name" value="3-OXOACYL-[ACYL-CARRIER-PROTEIN] SYNTHASE 3"/>
    <property type="match status" value="1"/>
</dbReference>
<dbReference type="Proteomes" id="UP000248840">
    <property type="component" value="Unassembled WGS sequence"/>
</dbReference>
<dbReference type="AlphaFoldDB" id="A0A328YJ49"/>
<dbReference type="CDD" id="cd00830">
    <property type="entry name" value="KAS_III"/>
    <property type="match status" value="1"/>
</dbReference>
<dbReference type="GO" id="GO:0044550">
    <property type="term" value="P:secondary metabolite biosynthetic process"/>
    <property type="evidence" value="ECO:0007669"/>
    <property type="project" value="TreeGrafter"/>
</dbReference>
<dbReference type="SUPFAM" id="SSF53901">
    <property type="entry name" value="Thiolase-like"/>
    <property type="match status" value="1"/>
</dbReference>
<evidence type="ECO:0000259" key="4">
    <source>
        <dbReference type="Pfam" id="PF08545"/>
    </source>
</evidence>
<feature type="domain" description="Beta-ketoacyl-[acyl-carrier-protein] synthase III N-terminal" evidence="4">
    <location>
        <begin position="114"/>
        <end position="189"/>
    </location>
</feature>
<evidence type="ECO:0000256" key="2">
    <source>
        <dbReference type="ARBA" id="ARBA00023315"/>
    </source>
</evidence>
<dbReference type="Pfam" id="PF08545">
    <property type="entry name" value="ACP_syn_III"/>
    <property type="match status" value="1"/>
</dbReference>
<dbReference type="PANTHER" id="PTHR34069:SF2">
    <property type="entry name" value="BETA-KETOACYL-[ACYL-CARRIER-PROTEIN] SYNTHASE III"/>
    <property type="match status" value="1"/>
</dbReference>
<evidence type="ECO:0000256" key="1">
    <source>
        <dbReference type="ARBA" id="ARBA00022679"/>
    </source>
</evidence>
<accession>A0A328YJ49</accession>
<comment type="caution">
    <text evidence="5">The sequence shown here is derived from an EMBL/GenBank/DDBJ whole genome shotgun (WGS) entry which is preliminary data.</text>
</comment>
<gene>
    <name evidence="5" type="ORF">CLV55_11161</name>
</gene>
<dbReference type="RefSeq" id="WP_112113893.1">
    <property type="nucleotide sequence ID" value="NZ_QLSZ01000011.1"/>
</dbReference>
<dbReference type="InterPro" id="IPR016039">
    <property type="entry name" value="Thiolase-like"/>
</dbReference>
<evidence type="ECO:0000259" key="3">
    <source>
        <dbReference type="Pfam" id="PF08541"/>
    </source>
</evidence>
<evidence type="ECO:0000313" key="6">
    <source>
        <dbReference type="Proteomes" id="UP000248840"/>
    </source>
</evidence>
<protein>
    <submittedName>
        <fullName evidence="5">3-oxoacyl-[acyl-carrier-protein] synthase-3</fullName>
    </submittedName>
</protein>
<dbReference type="Pfam" id="PF08541">
    <property type="entry name" value="ACP_syn_III_C"/>
    <property type="match status" value="1"/>
</dbReference>
<dbReference type="Gene3D" id="3.40.47.10">
    <property type="match status" value="1"/>
</dbReference>